<evidence type="ECO:0000313" key="2">
    <source>
        <dbReference type="Proteomes" id="UP000018716"/>
    </source>
</evidence>
<comment type="caution">
    <text evidence="1">The sequence shown here is derived from an EMBL/GenBank/DDBJ whole genome shotgun (WGS) entry which is preliminary data.</text>
</comment>
<dbReference type="AlphaFoldDB" id="V8BCM5"/>
<protein>
    <recommendedName>
        <fullName evidence="3">ArpU family phage transcriptional regulator</fullName>
    </recommendedName>
</protein>
<organism evidence="1 2">
    <name type="scientific">Streptococcus parasanguinis CC87K</name>
    <dbReference type="NCBI Taxonomy" id="1073372"/>
    <lineage>
        <taxon>Bacteria</taxon>
        <taxon>Bacillati</taxon>
        <taxon>Bacillota</taxon>
        <taxon>Bacilli</taxon>
        <taxon>Lactobacillales</taxon>
        <taxon>Streptococcaceae</taxon>
        <taxon>Streptococcus</taxon>
    </lineage>
</organism>
<dbReference type="HOGENOM" id="CLU_2071847_0_0_9"/>
<evidence type="ECO:0000313" key="1">
    <source>
        <dbReference type="EMBL" id="ETD12868.1"/>
    </source>
</evidence>
<accession>V8BCM5</accession>
<evidence type="ECO:0008006" key="3">
    <source>
        <dbReference type="Google" id="ProtNLM"/>
    </source>
</evidence>
<keyword evidence="2" id="KW-1185">Reference proteome</keyword>
<dbReference type="EMBL" id="AZJD01000004">
    <property type="protein sequence ID" value="ETD12868.1"/>
    <property type="molecule type" value="Genomic_DNA"/>
</dbReference>
<gene>
    <name evidence="1" type="ORF">HMPREF1195_01002</name>
</gene>
<reference evidence="1 2" key="1">
    <citation type="submission" date="2013-10" db="EMBL/GenBank/DDBJ databases">
        <title>The Genome Sequence of Streptococcus parasanguinis CC87K.</title>
        <authorList>
            <consortium name="The Broad Institute Genomics Platform"/>
            <person name="Earl A."/>
            <person name="Allen-Vercoe E."/>
            <person name="Daigneault M."/>
            <person name="Young S.K."/>
            <person name="Zeng Q."/>
            <person name="Gargeya S."/>
            <person name="Fitzgerald M."/>
            <person name="Abouelleil A."/>
            <person name="Alvarado L."/>
            <person name="Chapman S.B."/>
            <person name="Gainer-Dewar J."/>
            <person name="Goldberg J."/>
            <person name="Griggs A."/>
            <person name="Gujja S."/>
            <person name="Hansen M."/>
            <person name="Howarth C."/>
            <person name="Imamovic A."/>
            <person name="Ireland A."/>
            <person name="Larimer J."/>
            <person name="McCowan C."/>
            <person name="Murphy C."/>
            <person name="Pearson M."/>
            <person name="Poon T.W."/>
            <person name="Priest M."/>
            <person name="Roberts A."/>
            <person name="Saif S."/>
            <person name="Shea T."/>
            <person name="Sykes S."/>
            <person name="Wortman J."/>
            <person name="Nusbaum C."/>
            <person name="Birren B."/>
        </authorList>
    </citation>
    <scope>NUCLEOTIDE SEQUENCE [LARGE SCALE GENOMIC DNA]</scope>
    <source>
        <strain evidence="1 2">CC87K</strain>
    </source>
</reference>
<sequence>MNIGQEEKRSKKELARNVLCQYRSLCRIAGVDYLTGDLLDSCIDQQNQRQNMALTEVNRIRKAIEGISSAIDKRILEMSFIGQKKVSVYEQMDILSISSSNYHRRKARALLEFIDHWQ</sequence>
<dbReference type="RefSeq" id="WP_023918827.1">
    <property type="nucleotide sequence ID" value="NZ_KI669401.1"/>
</dbReference>
<dbReference type="Proteomes" id="UP000018716">
    <property type="component" value="Unassembled WGS sequence"/>
</dbReference>
<name>V8BCM5_STRPA</name>
<proteinExistence type="predicted"/>